<dbReference type="AlphaFoldDB" id="A0A7Y4NE31"/>
<dbReference type="PANTHER" id="PTHR44154">
    <property type="entry name" value="QUINONE OXIDOREDUCTASE"/>
    <property type="match status" value="1"/>
</dbReference>
<dbReference type="InterPro" id="IPR013154">
    <property type="entry name" value="ADH-like_N"/>
</dbReference>
<name>A0A7Y4NE31_9BACT</name>
<organism evidence="3 4">
    <name type="scientific">Corallococcus exercitus</name>
    <dbReference type="NCBI Taxonomy" id="2316736"/>
    <lineage>
        <taxon>Bacteria</taxon>
        <taxon>Pseudomonadati</taxon>
        <taxon>Myxococcota</taxon>
        <taxon>Myxococcia</taxon>
        <taxon>Myxococcales</taxon>
        <taxon>Cystobacterineae</taxon>
        <taxon>Myxococcaceae</taxon>
        <taxon>Corallococcus</taxon>
    </lineage>
</organism>
<dbReference type="SUPFAM" id="SSF50129">
    <property type="entry name" value="GroES-like"/>
    <property type="match status" value="1"/>
</dbReference>
<reference evidence="3 4" key="1">
    <citation type="submission" date="2020-05" db="EMBL/GenBank/DDBJ databases">
        <authorList>
            <person name="Whitworth D."/>
        </authorList>
    </citation>
    <scope>NUCLEOTIDE SEQUENCE [LARGE SCALE GENOMIC DNA]</scope>
    <source>
        <strain evidence="3 4">CA046A</strain>
    </source>
</reference>
<dbReference type="InterPro" id="IPR011032">
    <property type="entry name" value="GroES-like_sf"/>
</dbReference>
<evidence type="ECO:0000259" key="2">
    <source>
        <dbReference type="SMART" id="SM00829"/>
    </source>
</evidence>
<dbReference type="SUPFAM" id="SSF51735">
    <property type="entry name" value="NAD(P)-binding Rossmann-fold domains"/>
    <property type="match status" value="1"/>
</dbReference>
<evidence type="ECO:0000256" key="1">
    <source>
        <dbReference type="ARBA" id="ARBA00022857"/>
    </source>
</evidence>
<protein>
    <submittedName>
        <fullName evidence="3">NADP-dependent oxidoreductase</fullName>
    </submittedName>
</protein>
<sequence>MKAAALDRFGGPEVLGIKTVSVPTCGDDEVLVRVAAAGIGAWDWMEREGQMAEMLPGGPKFPYVPGADGAGEVVAVGKGVKDLQVGDQVYGSAFLSTKGGFYAEYVAVKGDQAARIPKGLKVEQAAALAADGITALRGLEDHLQLKSGQRLLIFGANGGIGHMALQFAKRMGAKVLAVASGEDGVELARRLGADAVVEGHQGDVDKVCGEFAKEGFDAALVLARGDAAQKALQSMRKGGRVAWPNGVEPAPKVPEGIQGIAYDGIPGADVLKRMNALIEAGPFHLEIGRSYALEEAAKAQQEVLKHHLGKYTIRIQ</sequence>
<dbReference type="GO" id="GO:0016491">
    <property type="term" value="F:oxidoreductase activity"/>
    <property type="evidence" value="ECO:0007669"/>
    <property type="project" value="InterPro"/>
</dbReference>
<dbReference type="Gene3D" id="3.40.50.720">
    <property type="entry name" value="NAD(P)-binding Rossmann-like Domain"/>
    <property type="match status" value="1"/>
</dbReference>
<dbReference type="Pfam" id="PF00107">
    <property type="entry name" value="ADH_zinc_N"/>
    <property type="match status" value="1"/>
</dbReference>
<dbReference type="InterPro" id="IPR036291">
    <property type="entry name" value="NAD(P)-bd_dom_sf"/>
</dbReference>
<dbReference type="Pfam" id="PF08240">
    <property type="entry name" value="ADH_N"/>
    <property type="match status" value="1"/>
</dbReference>
<accession>A0A7Y4NE31</accession>
<dbReference type="EMBL" id="JABFJW010000062">
    <property type="protein sequence ID" value="NOK09460.1"/>
    <property type="molecule type" value="Genomic_DNA"/>
</dbReference>
<dbReference type="CDD" id="cd05289">
    <property type="entry name" value="MDR_like_2"/>
    <property type="match status" value="1"/>
</dbReference>
<dbReference type="Proteomes" id="UP000528460">
    <property type="component" value="Unassembled WGS sequence"/>
</dbReference>
<feature type="domain" description="Enoyl reductase (ER)" evidence="2">
    <location>
        <begin position="10"/>
        <end position="313"/>
    </location>
</feature>
<dbReference type="InterPro" id="IPR013149">
    <property type="entry name" value="ADH-like_C"/>
</dbReference>
<evidence type="ECO:0000313" key="4">
    <source>
        <dbReference type="Proteomes" id="UP000528460"/>
    </source>
</evidence>
<dbReference type="InterPro" id="IPR020843">
    <property type="entry name" value="ER"/>
</dbReference>
<dbReference type="Gene3D" id="3.90.180.10">
    <property type="entry name" value="Medium-chain alcohol dehydrogenases, catalytic domain"/>
    <property type="match status" value="1"/>
</dbReference>
<comment type="caution">
    <text evidence="3">The sequence shown here is derived from an EMBL/GenBank/DDBJ whole genome shotgun (WGS) entry which is preliminary data.</text>
</comment>
<dbReference type="PANTHER" id="PTHR44154:SF1">
    <property type="entry name" value="QUINONE OXIDOREDUCTASE"/>
    <property type="match status" value="1"/>
</dbReference>
<dbReference type="SMART" id="SM00829">
    <property type="entry name" value="PKS_ER"/>
    <property type="match status" value="1"/>
</dbReference>
<dbReference type="InterPro" id="IPR051603">
    <property type="entry name" value="Zinc-ADH_QOR/CCCR"/>
</dbReference>
<gene>
    <name evidence="3" type="ORF">HNS30_10500</name>
</gene>
<proteinExistence type="predicted"/>
<keyword evidence="1" id="KW-0521">NADP</keyword>
<evidence type="ECO:0000313" key="3">
    <source>
        <dbReference type="EMBL" id="NOK09460.1"/>
    </source>
</evidence>